<dbReference type="Pfam" id="PF00704">
    <property type="entry name" value="Glyco_hydro_18"/>
    <property type="match status" value="1"/>
</dbReference>
<dbReference type="EC" id="3.2.1.14" evidence="3"/>
<keyword evidence="4 9" id="KW-0378">Hydrolase</keyword>
<comment type="caution">
    <text evidence="11">The sequence shown here is derived from an EMBL/GenBank/DDBJ whole genome shotgun (WGS) entry which is preliminary data.</text>
</comment>
<dbReference type="InterPro" id="IPR011583">
    <property type="entry name" value="Chitinase_II/V-like_cat"/>
</dbReference>
<organism evidence="11 12">
    <name type="scientific">Polytolypa hystricis (strain UAMH7299)</name>
    <dbReference type="NCBI Taxonomy" id="1447883"/>
    <lineage>
        <taxon>Eukaryota</taxon>
        <taxon>Fungi</taxon>
        <taxon>Dikarya</taxon>
        <taxon>Ascomycota</taxon>
        <taxon>Pezizomycotina</taxon>
        <taxon>Eurotiomycetes</taxon>
        <taxon>Eurotiomycetidae</taxon>
        <taxon>Onygenales</taxon>
        <taxon>Onygenales incertae sedis</taxon>
        <taxon>Polytolypa</taxon>
    </lineage>
</organism>
<dbReference type="STRING" id="1447883.A0A2B7YUF5"/>
<accession>A0A2B7YUF5</accession>
<dbReference type="Proteomes" id="UP000224634">
    <property type="component" value="Unassembled WGS sequence"/>
</dbReference>
<gene>
    <name evidence="11" type="ORF">AJ80_00709</name>
</gene>
<dbReference type="InterPro" id="IPR017853">
    <property type="entry name" value="GH"/>
</dbReference>
<feature type="domain" description="GH18" evidence="10">
    <location>
        <begin position="36"/>
        <end position="393"/>
    </location>
</feature>
<dbReference type="SUPFAM" id="SSF54556">
    <property type="entry name" value="Chitinase insertion domain"/>
    <property type="match status" value="1"/>
</dbReference>
<dbReference type="PROSITE" id="PS01095">
    <property type="entry name" value="GH18_1"/>
    <property type="match status" value="1"/>
</dbReference>
<evidence type="ECO:0000256" key="9">
    <source>
        <dbReference type="RuleBase" id="RU000489"/>
    </source>
</evidence>
<dbReference type="Gene3D" id="3.20.20.80">
    <property type="entry name" value="Glycosidases"/>
    <property type="match status" value="1"/>
</dbReference>
<dbReference type="PROSITE" id="PS51910">
    <property type="entry name" value="GH18_2"/>
    <property type="match status" value="1"/>
</dbReference>
<dbReference type="GO" id="GO:0008843">
    <property type="term" value="F:endochitinase activity"/>
    <property type="evidence" value="ECO:0007669"/>
    <property type="project" value="UniProtKB-EC"/>
</dbReference>
<dbReference type="GO" id="GO:0006032">
    <property type="term" value="P:chitin catabolic process"/>
    <property type="evidence" value="ECO:0007669"/>
    <property type="project" value="UniProtKB-KW"/>
</dbReference>
<keyword evidence="7 9" id="KW-0326">Glycosidase</keyword>
<keyword evidence="12" id="KW-1185">Reference proteome</keyword>
<dbReference type="AlphaFoldDB" id="A0A2B7YUF5"/>
<keyword evidence="6" id="KW-0119">Carbohydrate metabolism</keyword>
<dbReference type="PANTHER" id="PTHR11177:SF402">
    <property type="entry name" value="CHITINASE"/>
    <property type="match status" value="1"/>
</dbReference>
<dbReference type="InterPro" id="IPR001579">
    <property type="entry name" value="Glyco_hydro_18_chit_AS"/>
</dbReference>
<name>A0A2B7YUF5_POLH7</name>
<proteinExistence type="inferred from homology"/>
<evidence type="ECO:0000256" key="4">
    <source>
        <dbReference type="ARBA" id="ARBA00022801"/>
    </source>
</evidence>
<dbReference type="EMBL" id="PDNA01000005">
    <property type="protein sequence ID" value="PGH27694.1"/>
    <property type="molecule type" value="Genomic_DNA"/>
</dbReference>
<dbReference type="InterPro" id="IPR029070">
    <property type="entry name" value="Chitinase_insertion_sf"/>
</dbReference>
<dbReference type="OrthoDB" id="73875at2759"/>
<evidence type="ECO:0000256" key="7">
    <source>
        <dbReference type="ARBA" id="ARBA00023295"/>
    </source>
</evidence>
<evidence type="ECO:0000256" key="2">
    <source>
        <dbReference type="ARBA" id="ARBA00008682"/>
    </source>
</evidence>
<protein>
    <recommendedName>
        <fullName evidence="3">chitinase</fullName>
        <ecNumber evidence="3">3.2.1.14</ecNumber>
    </recommendedName>
</protein>
<evidence type="ECO:0000259" key="10">
    <source>
        <dbReference type="PROSITE" id="PS51910"/>
    </source>
</evidence>
<dbReference type="PANTHER" id="PTHR11177">
    <property type="entry name" value="CHITINASE"/>
    <property type="match status" value="1"/>
</dbReference>
<keyword evidence="8" id="KW-0624">Polysaccharide degradation</keyword>
<dbReference type="Gene3D" id="3.10.50.10">
    <property type="match status" value="1"/>
</dbReference>
<dbReference type="InterPro" id="IPR050314">
    <property type="entry name" value="Glycosyl_Hydrlase_18"/>
</dbReference>
<dbReference type="SUPFAM" id="SSF51445">
    <property type="entry name" value="(Trans)glycosidases"/>
    <property type="match status" value="1"/>
</dbReference>
<evidence type="ECO:0000256" key="8">
    <source>
        <dbReference type="ARBA" id="ARBA00023326"/>
    </source>
</evidence>
<reference evidence="11 12" key="1">
    <citation type="submission" date="2017-10" db="EMBL/GenBank/DDBJ databases">
        <title>Comparative genomics in systemic dimorphic fungi from Ajellomycetaceae.</title>
        <authorList>
            <person name="Munoz J.F."/>
            <person name="Mcewen J.G."/>
            <person name="Clay O.K."/>
            <person name="Cuomo C.A."/>
        </authorList>
    </citation>
    <scope>NUCLEOTIDE SEQUENCE [LARGE SCALE GENOMIC DNA]</scope>
    <source>
        <strain evidence="11 12">UAMH7299</strain>
    </source>
</reference>
<dbReference type="GO" id="GO:0008061">
    <property type="term" value="F:chitin binding"/>
    <property type="evidence" value="ECO:0007669"/>
    <property type="project" value="InterPro"/>
</dbReference>
<evidence type="ECO:0000313" key="12">
    <source>
        <dbReference type="Proteomes" id="UP000224634"/>
    </source>
</evidence>
<evidence type="ECO:0000256" key="1">
    <source>
        <dbReference type="ARBA" id="ARBA00000822"/>
    </source>
</evidence>
<evidence type="ECO:0000256" key="3">
    <source>
        <dbReference type="ARBA" id="ARBA00012729"/>
    </source>
</evidence>
<comment type="similarity">
    <text evidence="2">Belongs to the glycosyl hydrolase 18 family. Chitinase class V subfamily.</text>
</comment>
<keyword evidence="5" id="KW-0146">Chitin degradation</keyword>
<evidence type="ECO:0000313" key="11">
    <source>
        <dbReference type="EMBL" id="PGH27694.1"/>
    </source>
</evidence>
<dbReference type="SMART" id="SM00636">
    <property type="entry name" value="Glyco_18"/>
    <property type="match status" value="1"/>
</dbReference>
<sequence>MSLECLLFPFGFCGTTEEFCGDKKVDRPSCDSSRLQHVVGYYETWASRRRCNKFWPEMIPLGIYTHIIVAFAVIDPESFEIRPSMTADLKLYKRVAYLKTVDPDLKVFIAVGGWTYNDPGPTATTFSDLAASEEKQRIFFKSLIKFMSTYNFDGVDLDWEYPVAEDRSGRPEDFANFPIFLKNLKTALRGTGGRDGLTITLPASYWYLQHFDIQKMKHVDFFNIMSYDLHGTWDQGNQWTGAFLNAHTNLTEIKNSLDLLWRNDIPPEKVVLGMAFYGRAFTVADPSCMNPGYLFASGAEAGECSNEVGILTNSEILSIITERNLTPTLDKDAAVKIATWDDQWVAYDDADTFQIKADFARSQCLGGLMAWAVSHDLSDGSFSRALGTAAQRKFVALSAHVEEDDTIKTKHGQCKWMNCGENCPAGWQLLRRSDPGKRDGEWMLDDGGCLFKDEFHRLCCPPDQEAPTCGWYTFNNGNCDGTCPDGTFEIGGTNRGCSATWSTYQAACCTTGTKSTALYEKCKWGASFLCNDYTCPAEQSNILALSVNGNGGSACGDWRTVSYQERKYCCDIGDDNMTFDDCTWEDKYSPEGYFMIPSTLGWSSFCLSNCPADKVRVAMENLGACRGKSGSRAKCCSPNYTTTKNVVDPMVAQWESDLRQWLEDPTCPNDYGLNYGDGLDFNLLRRTTMNEVSMGKSSRSIDVISPLTSYEKRDQIVMFKSNSILILLTDIIIAYRLSVMTTKVVKEVGAWNHIIGTQYPHVVTGQLIPFVMNKLDFYGDEADNLAGEIICNLERWDWTIQLSTSPSYNMTCTNLDRDAWDPEYPIDPDTYGTTENGMTQKRANQLEKRDGSPRPFIVDCGIDLVTGQRRRANGLTVRFALAAPNDCADVTIDPNAPNNVWNWVTEHILELQLIPRSIEFMVTGTLPAVQGLPTYTTNNRRLPWDVAQLLTQDYSQWAIGSTVGSGRPIDRIFNALGSTSNPLNLVNAEQHLNSMKGRIFAGKQPIGNDTWKSLNTPDPLSARAALDGLRMVIAVFEYLNGLDVNRHLLNVFSDAGREWRTFEGAVNKVNPGANYNVIALWREFIINFIGRLSEWVRTWVDGHIRELIDVWQEAYRVAPDQATRDQALAILLQLSGLQQRIARVNFDTSIFRFIVS</sequence>
<comment type="catalytic activity">
    <reaction evidence="1">
        <text>Random endo-hydrolysis of N-acetyl-beta-D-glucosaminide (1-&gt;4)-beta-linkages in chitin and chitodextrins.</text>
        <dbReference type="EC" id="3.2.1.14"/>
    </reaction>
</comment>
<evidence type="ECO:0000256" key="5">
    <source>
        <dbReference type="ARBA" id="ARBA00023024"/>
    </source>
</evidence>
<dbReference type="InterPro" id="IPR001223">
    <property type="entry name" value="Glyco_hydro18_cat"/>
</dbReference>
<dbReference type="GO" id="GO:0000272">
    <property type="term" value="P:polysaccharide catabolic process"/>
    <property type="evidence" value="ECO:0007669"/>
    <property type="project" value="UniProtKB-KW"/>
</dbReference>
<evidence type="ECO:0000256" key="6">
    <source>
        <dbReference type="ARBA" id="ARBA00023277"/>
    </source>
</evidence>